<keyword evidence="3" id="KW-1185">Reference proteome</keyword>
<accession>A0A2Z7A3B4</accession>
<proteinExistence type="predicted"/>
<dbReference type="AlphaFoldDB" id="A0A2Z7A3B4"/>
<feature type="compositionally biased region" description="Polar residues" evidence="1">
    <location>
        <begin position="106"/>
        <end position="121"/>
    </location>
</feature>
<dbReference type="PANTHER" id="PTHR31390:SF0">
    <property type="entry name" value="DOMAIN PROTEIN, PUTATIVE (DUF3527)-RELATED"/>
    <property type="match status" value="1"/>
</dbReference>
<evidence type="ECO:0000313" key="2">
    <source>
        <dbReference type="EMBL" id="KZV16098.1"/>
    </source>
</evidence>
<organism evidence="2 3">
    <name type="scientific">Dorcoceras hygrometricum</name>
    <dbReference type="NCBI Taxonomy" id="472368"/>
    <lineage>
        <taxon>Eukaryota</taxon>
        <taxon>Viridiplantae</taxon>
        <taxon>Streptophyta</taxon>
        <taxon>Embryophyta</taxon>
        <taxon>Tracheophyta</taxon>
        <taxon>Spermatophyta</taxon>
        <taxon>Magnoliopsida</taxon>
        <taxon>eudicotyledons</taxon>
        <taxon>Gunneridae</taxon>
        <taxon>Pentapetalae</taxon>
        <taxon>asterids</taxon>
        <taxon>lamiids</taxon>
        <taxon>Lamiales</taxon>
        <taxon>Gesneriaceae</taxon>
        <taxon>Didymocarpoideae</taxon>
        <taxon>Trichosporeae</taxon>
        <taxon>Loxocarpinae</taxon>
        <taxon>Dorcoceras</taxon>
    </lineage>
</organism>
<feature type="compositionally biased region" description="Polar residues" evidence="1">
    <location>
        <begin position="56"/>
        <end position="66"/>
    </location>
</feature>
<feature type="compositionally biased region" description="Basic and acidic residues" evidence="1">
    <location>
        <begin position="123"/>
        <end position="134"/>
    </location>
</feature>
<dbReference type="Proteomes" id="UP000250235">
    <property type="component" value="Unassembled WGS sequence"/>
</dbReference>
<feature type="region of interest" description="Disordered" evidence="1">
    <location>
        <begin position="52"/>
        <end position="73"/>
    </location>
</feature>
<evidence type="ECO:0000313" key="3">
    <source>
        <dbReference type="Proteomes" id="UP000250235"/>
    </source>
</evidence>
<evidence type="ECO:0000256" key="1">
    <source>
        <dbReference type="SAM" id="MobiDB-lite"/>
    </source>
</evidence>
<sequence length="539" mass="60320">MSPSEQSATYDRIQNLTITSESIVYPQIDGGRLQERGLASNLHRSFSARFSLPHSPAQSENGNPKNRSPKGRYNLRKIFDPFVKSKSQRSALSSSSNGSLERTSRDNGGNCNTTISKSPLSDLSEKPHNVEHGPRSKKKEKHKFFPQYSPEHLHGLLRFEYKQGMPFFEFTVKSPDDVYVAKTWKLENSASQVYTFHSLHQRRKSNASGWRYKDYSQESPIIGQMHVSCCYPCQVEKVGGDFSNSMVTEFVLYDVSLLRKHVMPRDNYLVSEGILSWGNCELNEASSTDKNIGQAKSSCEKHPFDSLDSRCLAVGELHPGLEIASIVVQLPFKNTEKVKFKNGDKNLKSEHSGCGIMHVMIPGGSHSLPSSKSRGPSTILDRWRSGGGCDCGGWDMACPLDVFGNRNIHIADGRSFMTQGHVLIQLFDEGRSDSIPRFTMRLIENGKYAVDFHAQLTSLQAFSICLAMLHSSETATTAGNKKSNQMLRADSMRAIPKEETEILKDDGQEENRFRVDQKNMEEILPSLVLDPPFSPIARA</sequence>
<feature type="compositionally biased region" description="Low complexity" evidence="1">
    <location>
        <begin position="88"/>
        <end position="101"/>
    </location>
</feature>
<feature type="region of interest" description="Disordered" evidence="1">
    <location>
        <begin position="85"/>
        <end position="142"/>
    </location>
</feature>
<reference evidence="2 3" key="1">
    <citation type="journal article" date="2015" name="Proc. Natl. Acad. Sci. U.S.A.">
        <title>The resurrection genome of Boea hygrometrica: A blueprint for survival of dehydration.</title>
        <authorList>
            <person name="Xiao L."/>
            <person name="Yang G."/>
            <person name="Zhang L."/>
            <person name="Yang X."/>
            <person name="Zhao S."/>
            <person name="Ji Z."/>
            <person name="Zhou Q."/>
            <person name="Hu M."/>
            <person name="Wang Y."/>
            <person name="Chen M."/>
            <person name="Xu Y."/>
            <person name="Jin H."/>
            <person name="Xiao X."/>
            <person name="Hu G."/>
            <person name="Bao F."/>
            <person name="Hu Y."/>
            <person name="Wan P."/>
            <person name="Li L."/>
            <person name="Deng X."/>
            <person name="Kuang T."/>
            <person name="Xiang C."/>
            <person name="Zhu J.K."/>
            <person name="Oliver M.J."/>
            <person name="He Y."/>
        </authorList>
    </citation>
    <scope>NUCLEOTIDE SEQUENCE [LARGE SCALE GENOMIC DNA]</scope>
    <source>
        <strain evidence="3">cv. XS01</strain>
    </source>
</reference>
<dbReference type="Pfam" id="PF12043">
    <property type="entry name" value="DUF3527"/>
    <property type="match status" value="1"/>
</dbReference>
<dbReference type="InterPro" id="IPR021916">
    <property type="entry name" value="DUF3527"/>
</dbReference>
<gene>
    <name evidence="2" type="ORF">F511_24891</name>
</gene>
<dbReference type="EMBL" id="KV019580">
    <property type="protein sequence ID" value="KZV16098.1"/>
    <property type="molecule type" value="Genomic_DNA"/>
</dbReference>
<dbReference type="OrthoDB" id="1939710at2759"/>
<protein>
    <submittedName>
        <fullName evidence="2">Uncharacterized protein</fullName>
    </submittedName>
</protein>
<name>A0A2Z7A3B4_9LAMI</name>
<dbReference type="PANTHER" id="PTHR31390">
    <property type="entry name" value="EXPRESSED PROTEIN"/>
    <property type="match status" value="1"/>
</dbReference>